<dbReference type="RefSeq" id="WP_378108965.1">
    <property type="nucleotide sequence ID" value="NZ_JBHSRG010000005.1"/>
</dbReference>
<keyword evidence="2" id="KW-1185">Reference proteome</keyword>
<sequence>MKDETLLSCPFCGGEPEEEGGTFVEYYGHERQDYSITCKQCGAEVHCEVGDFEGADAVCSCHHNTRKICSDKWNRRALQSGNSAQPVTVPAGYVLVPVEPTSEMMMHKSGCQHHAWDDPDCPMRETRRLVWSHMLAAAKKGV</sequence>
<proteinExistence type="predicted"/>
<name>A0ABW1Q0G9_9ENTR</name>
<comment type="caution">
    <text evidence="1">The sequence shown here is derived from an EMBL/GenBank/DDBJ whole genome shotgun (WGS) entry which is preliminary data.</text>
</comment>
<evidence type="ECO:0000313" key="2">
    <source>
        <dbReference type="Proteomes" id="UP001596169"/>
    </source>
</evidence>
<dbReference type="Pfam" id="PF14354">
    <property type="entry name" value="Lar_restr_allev"/>
    <property type="match status" value="1"/>
</dbReference>
<evidence type="ECO:0000313" key="1">
    <source>
        <dbReference type="EMBL" id="MFC6121753.1"/>
    </source>
</evidence>
<protein>
    <submittedName>
        <fullName evidence="1">Lar family restriction alleviation protein</fullName>
    </submittedName>
</protein>
<dbReference type="Proteomes" id="UP001596169">
    <property type="component" value="Unassembled WGS sequence"/>
</dbReference>
<reference evidence="2" key="1">
    <citation type="journal article" date="2019" name="Int. J. Syst. Evol. Microbiol.">
        <title>The Global Catalogue of Microorganisms (GCM) 10K type strain sequencing project: providing services to taxonomists for standard genome sequencing and annotation.</title>
        <authorList>
            <consortium name="The Broad Institute Genomics Platform"/>
            <consortium name="The Broad Institute Genome Sequencing Center for Infectious Disease"/>
            <person name="Wu L."/>
            <person name="Ma J."/>
        </authorList>
    </citation>
    <scope>NUCLEOTIDE SEQUENCE [LARGE SCALE GENOMIC DNA]</scope>
    <source>
        <strain evidence="2">JCM30009</strain>
    </source>
</reference>
<dbReference type="EMBL" id="JBHSRG010000005">
    <property type="protein sequence ID" value="MFC6121753.1"/>
    <property type="molecule type" value="Genomic_DNA"/>
</dbReference>
<gene>
    <name evidence="1" type="ORF">ACFPZP_11915</name>
</gene>
<accession>A0ABW1Q0G9</accession>
<organism evidence="1 2">
    <name type="scientific">Citrobacter bitternis</name>
    <dbReference type="NCBI Taxonomy" id="1585982"/>
    <lineage>
        <taxon>Bacteria</taxon>
        <taxon>Pseudomonadati</taxon>
        <taxon>Pseudomonadota</taxon>
        <taxon>Gammaproteobacteria</taxon>
        <taxon>Enterobacterales</taxon>
        <taxon>Enterobacteriaceae</taxon>
        <taxon>Citrobacter</taxon>
    </lineage>
</organism>